<organism evidence="1 2">
    <name type="scientific">Scomber scombrus</name>
    <name type="common">Atlantic mackerel</name>
    <name type="synonym">Scomber vernalis</name>
    <dbReference type="NCBI Taxonomy" id="13677"/>
    <lineage>
        <taxon>Eukaryota</taxon>
        <taxon>Metazoa</taxon>
        <taxon>Chordata</taxon>
        <taxon>Craniata</taxon>
        <taxon>Vertebrata</taxon>
        <taxon>Euteleostomi</taxon>
        <taxon>Actinopterygii</taxon>
        <taxon>Neopterygii</taxon>
        <taxon>Teleostei</taxon>
        <taxon>Neoteleostei</taxon>
        <taxon>Acanthomorphata</taxon>
        <taxon>Pelagiaria</taxon>
        <taxon>Scombriformes</taxon>
        <taxon>Scombridae</taxon>
        <taxon>Scomber</taxon>
    </lineage>
</organism>
<gene>
    <name evidence="1" type="ORF">FSCOSCO3_A017817</name>
</gene>
<name>A0AAV1MYJ7_SCOSC</name>
<accession>A0AAV1MYJ7</accession>
<keyword evidence="2" id="KW-1185">Reference proteome</keyword>
<reference evidence="1 2" key="1">
    <citation type="submission" date="2024-01" db="EMBL/GenBank/DDBJ databases">
        <authorList>
            <person name="Alioto T."/>
            <person name="Alioto T."/>
            <person name="Gomez Garrido J."/>
        </authorList>
    </citation>
    <scope>NUCLEOTIDE SEQUENCE [LARGE SCALE GENOMIC DNA]</scope>
</reference>
<dbReference type="EMBL" id="CAWUFR010000007">
    <property type="protein sequence ID" value="CAK6951843.1"/>
    <property type="molecule type" value="Genomic_DNA"/>
</dbReference>
<evidence type="ECO:0000313" key="1">
    <source>
        <dbReference type="EMBL" id="CAK6951843.1"/>
    </source>
</evidence>
<dbReference type="AlphaFoldDB" id="A0AAV1MYJ7"/>
<proteinExistence type="predicted"/>
<evidence type="ECO:0000313" key="2">
    <source>
        <dbReference type="Proteomes" id="UP001314229"/>
    </source>
</evidence>
<comment type="caution">
    <text evidence="1">The sequence shown here is derived from an EMBL/GenBank/DDBJ whole genome shotgun (WGS) entry which is preliminary data.</text>
</comment>
<dbReference type="Proteomes" id="UP001314229">
    <property type="component" value="Unassembled WGS sequence"/>
</dbReference>
<sequence length="479" mass="53525">MSIHRRNPTTGRHGGFDLLRFRPGPVHPSLDDLVVSGSQRSTISIPNLVRTPDRHSPLQLRTPELKRSSSLSLPVTWITGTRHSTRRGKRAFTGVLEFNDGDVTKKQTAASNDEKRCTTVSIHRRDPTTERHGGFDLLRFRPGPVHPSLDDLVVSGSPRSTISIPNLVRTPDRHSPLQLRTPELKRSTSLSLPVTWITGARHRTRRGKRAFTGVLEFNDGDVTKKQTAASNDEKRCTTVSIHRRDPTTERHGGFDLLRFRPGPVHPSLDDLVVPGSPRSTISIANLVRTPDRHSPLQLRTPELKRSTSLSLPVTWITGERHRTRRGKRAFTGVLEFNDGDVTKKQTAASNDEKRCTTVSIHRRDPTTERHGGFDLLRFRPGPVHTSLDDLVVSGSPRSTISIPNLVQTPDRHSPLQLRTPELKRSASLSLPVTWITGARHGTRREIIAFIGVLEFNDGDVTNKHTARSSYLATKVYQAH</sequence>
<protein>
    <submittedName>
        <fullName evidence="1">Uncharacterized protein</fullName>
    </submittedName>
</protein>